<evidence type="ECO:0000259" key="1">
    <source>
        <dbReference type="Pfam" id="PF07969"/>
    </source>
</evidence>
<dbReference type="Gene3D" id="3.10.310.70">
    <property type="match status" value="1"/>
</dbReference>
<proteinExistence type="predicted"/>
<dbReference type="Gene3D" id="3.20.20.140">
    <property type="entry name" value="Metal-dependent hydrolases"/>
    <property type="match status" value="1"/>
</dbReference>
<dbReference type="PANTHER" id="PTHR22642">
    <property type="entry name" value="IMIDAZOLONEPROPIONASE"/>
    <property type="match status" value="1"/>
</dbReference>
<name>A0A7L7KRD9_9MOLU</name>
<dbReference type="GO" id="GO:0016787">
    <property type="term" value="F:hydrolase activity"/>
    <property type="evidence" value="ECO:0007669"/>
    <property type="project" value="UniProtKB-KW"/>
</dbReference>
<feature type="domain" description="Amidohydrolase 3" evidence="1">
    <location>
        <begin position="9"/>
        <end position="459"/>
    </location>
</feature>
<dbReference type="SUPFAM" id="SSF51556">
    <property type="entry name" value="Metallo-dependent hydrolases"/>
    <property type="match status" value="1"/>
</dbReference>
<gene>
    <name evidence="2" type="ORF">G4Z02_01705</name>
</gene>
<dbReference type="InterPro" id="IPR013108">
    <property type="entry name" value="Amidohydro_3"/>
</dbReference>
<dbReference type="Proteomes" id="UP000514720">
    <property type="component" value="Chromosome"/>
</dbReference>
<protein>
    <submittedName>
        <fullName evidence="2">Amidohydrolase</fullName>
    </submittedName>
</protein>
<dbReference type="RefSeq" id="WP_258878128.1">
    <property type="nucleotide sequence ID" value="NZ_CP048914.1"/>
</dbReference>
<organism evidence="2 3">
    <name type="scientific">Candidatus Xianfuyuplasma coldseepsis</name>
    <dbReference type="NCBI Taxonomy" id="2782163"/>
    <lineage>
        <taxon>Bacteria</taxon>
        <taxon>Bacillati</taxon>
        <taxon>Mycoplasmatota</taxon>
        <taxon>Mollicutes</taxon>
        <taxon>Candidatus Izemoplasmatales</taxon>
        <taxon>Candidatus Izemoplasmataceae</taxon>
        <taxon>Candidatus Xianfuyuplasma</taxon>
    </lineage>
</organism>
<evidence type="ECO:0000313" key="3">
    <source>
        <dbReference type="Proteomes" id="UP000514720"/>
    </source>
</evidence>
<dbReference type="AlphaFoldDB" id="A0A7L7KRD9"/>
<accession>A0A7L7KRD9</accession>
<dbReference type="KEGG" id="xcl:G4Z02_01705"/>
<dbReference type="Pfam" id="PF07969">
    <property type="entry name" value="Amidohydro_3"/>
    <property type="match status" value="1"/>
</dbReference>
<keyword evidence="3" id="KW-1185">Reference proteome</keyword>
<dbReference type="CDD" id="cd01300">
    <property type="entry name" value="YtcJ_like"/>
    <property type="match status" value="1"/>
</dbReference>
<keyword evidence="2" id="KW-0378">Hydrolase</keyword>
<dbReference type="InterPro" id="IPR032466">
    <property type="entry name" value="Metal_Hydrolase"/>
</dbReference>
<sequence length="464" mass="52829">MIRLTSVYDSHLHVLGIGIQQRIADCSEFATLAELSSYSNDNPKIIVSRGWHESQFIEKRTPTKFDLNHISKSMPVILIRTCGHVLVCNDKAMELAGITSDTPQIEGGSFDYKTGIFTEDAMDLIMKIVPPPSKEELKEMFISANNYLLSQGITSVGSDDFSIKNVHYEDIIEVLEELYHEGLMQIHLYEQVNLPSIKLQQDFLNKGYHKKTYNGFKMGPLKLLADGSMGGRTAYLNKDYSDDPGNKGIQVFKQSELEDLIYLADSNGMDVAIHAIGDGMIDLVLDAIEKSIRRTKRNHRHSIIHAQLATKQQIQRMKQLGVAAIVQPIFLNSDIGIVHERLGDRANESYLFKTMYKEGVHVAFSTDAPVEPVNPFYNLYTAITRTSIKQPELGEFLPEEKFTLDEALECYQNSYYMSYDEHKNYNDYIIVDRDIHNCTVEELKDTVVLETYIDGKLVYKRDKK</sequence>
<dbReference type="InterPro" id="IPR033932">
    <property type="entry name" value="YtcJ-like"/>
</dbReference>
<reference evidence="2 3" key="1">
    <citation type="submission" date="2020-02" db="EMBL/GenBank/DDBJ databases">
        <authorList>
            <person name="Zheng R.K."/>
            <person name="Sun C.M."/>
        </authorList>
    </citation>
    <scope>NUCLEOTIDE SEQUENCE [LARGE SCALE GENOMIC DNA]</scope>
    <source>
        <strain evidence="3">zrk13</strain>
    </source>
</reference>
<evidence type="ECO:0000313" key="2">
    <source>
        <dbReference type="EMBL" id="QMS84514.1"/>
    </source>
</evidence>
<dbReference type="PANTHER" id="PTHR22642:SF2">
    <property type="entry name" value="PROTEIN LONG AFTER FAR-RED 3"/>
    <property type="match status" value="1"/>
</dbReference>
<dbReference type="EMBL" id="CP048914">
    <property type="protein sequence ID" value="QMS84514.1"/>
    <property type="molecule type" value="Genomic_DNA"/>
</dbReference>